<reference evidence="1" key="1">
    <citation type="submission" date="2021-01" db="EMBL/GenBank/DDBJ databases">
        <title>Genomic Encyclopedia of Type Strains, Phase IV (KMG-IV): sequencing the most valuable type-strain genomes for metagenomic binning, comparative biology and taxonomic classification.</title>
        <authorList>
            <person name="Goeker M."/>
        </authorList>
    </citation>
    <scope>NUCLEOTIDE SEQUENCE</scope>
    <source>
        <strain evidence="1">DSM 23230</strain>
    </source>
</reference>
<dbReference type="Proteomes" id="UP000774000">
    <property type="component" value="Unassembled WGS sequence"/>
</dbReference>
<dbReference type="EMBL" id="JAFBDQ010000005">
    <property type="protein sequence ID" value="MBM7556471.1"/>
    <property type="molecule type" value="Genomic_DNA"/>
</dbReference>
<keyword evidence="2" id="KW-1185">Reference proteome</keyword>
<sequence>MDIEKFIEQPQKILNGQSPQELSQTEAGREKLKQSLAEIELLAELDYNNNEQIINNINQVRDNLGLEKPDNIFQDRVEELLVDRMTGDLFEDYISKAILMWRNYKGQTDNISGQAKSWAAAVEYLICRLNCWQGTQEYIGNKYNVCMATISQKYRQLASDLDSNLNLSSWRELISVFKN</sequence>
<dbReference type="SUPFAM" id="SSF47954">
    <property type="entry name" value="Cyclin-like"/>
    <property type="match status" value="1"/>
</dbReference>
<gene>
    <name evidence="1" type="ORF">JOC47_001314</name>
</gene>
<organism evidence="1 2">
    <name type="scientific">Halanaerobacter jeridensis</name>
    <dbReference type="NCBI Taxonomy" id="706427"/>
    <lineage>
        <taxon>Bacteria</taxon>
        <taxon>Bacillati</taxon>
        <taxon>Bacillota</taxon>
        <taxon>Clostridia</taxon>
        <taxon>Halanaerobiales</taxon>
        <taxon>Halobacteroidaceae</taxon>
        <taxon>Halanaerobacter</taxon>
    </lineage>
</organism>
<protein>
    <submittedName>
        <fullName evidence="1">Transcription initiation factor TFIIIB Brf1 subunit/transcription initiation factor TFIIB</fullName>
    </submittedName>
</protein>
<accession>A0A938XRS0</accession>
<evidence type="ECO:0000313" key="2">
    <source>
        <dbReference type="Proteomes" id="UP000774000"/>
    </source>
</evidence>
<name>A0A938XRS0_9FIRM</name>
<dbReference type="InterPro" id="IPR036915">
    <property type="entry name" value="Cyclin-like_sf"/>
</dbReference>
<proteinExistence type="predicted"/>
<evidence type="ECO:0000313" key="1">
    <source>
        <dbReference type="EMBL" id="MBM7556471.1"/>
    </source>
</evidence>
<dbReference type="RefSeq" id="WP_204701245.1">
    <property type="nucleotide sequence ID" value="NZ_JAFBDQ010000005.1"/>
</dbReference>
<dbReference type="AlphaFoldDB" id="A0A938XRS0"/>
<comment type="caution">
    <text evidence="1">The sequence shown here is derived from an EMBL/GenBank/DDBJ whole genome shotgun (WGS) entry which is preliminary data.</text>
</comment>